<sequence>MRCGACASLRPWWILCGCRLGEGWVYAETCATIGVVMLAERLLQLDTERPDRRYADVMELCLYKNIMTAMCWKPAL</sequence>
<reference evidence="3" key="1">
    <citation type="journal article" date="2023" name="Mol. Phylogenet. Evol.">
        <title>Genome-scale phylogeny and comparative genomics of the fungal order Sordariales.</title>
        <authorList>
            <person name="Hensen N."/>
            <person name="Bonometti L."/>
            <person name="Westerberg I."/>
            <person name="Brannstrom I.O."/>
            <person name="Guillou S."/>
            <person name="Cros-Aarteil S."/>
            <person name="Calhoun S."/>
            <person name="Haridas S."/>
            <person name="Kuo A."/>
            <person name="Mondo S."/>
            <person name="Pangilinan J."/>
            <person name="Riley R."/>
            <person name="LaButti K."/>
            <person name="Andreopoulos B."/>
            <person name="Lipzen A."/>
            <person name="Chen C."/>
            <person name="Yan M."/>
            <person name="Daum C."/>
            <person name="Ng V."/>
            <person name="Clum A."/>
            <person name="Steindorff A."/>
            <person name="Ohm R.A."/>
            <person name="Martin F."/>
            <person name="Silar P."/>
            <person name="Natvig D.O."/>
            <person name="Lalanne C."/>
            <person name="Gautier V."/>
            <person name="Ament-Velasquez S.L."/>
            <person name="Kruys A."/>
            <person name="Hutchinson M.I."/>
            <person name="Powell A.J."/>
            <person name="Barry K."/>
            <person name="Miller A.N."/>
            <person name="Grigoriev I.V."/>
            <person name="Debuchy R."/>
            <person name="Gladieux P."/>
            <person name="Hiltunen Thoren M."/>
            <person name="Johannesson H."/>
        </authorList>
    </citation>
    <scope>NUCLEOTIDE SEQUENCE</scope>
    <source>
        <strain evidence="3">CBS 955.72</strain>
    </source>
</reference>
<dbReference type="Pfam" id="PF07944">
    <property type="entry name" value="Beta-AFase-like_GH127_cat"/>
    <property type="match status" value="1"/>
</dbReference>
<dbReference type="EMBL" id="JAUIQD010000006">
    <property type="protein sequence ID" value="KAK3346475.1"/>
    <property type="molecule type" value="Genomic_DNA"/>
</dbReference>
<comment type="caution">
    <text evidence="3">The sequence shown here is derived from an EMBL/GenBank/DDBJ whole genome shotgun (WGS) entry which is preliminary data.</text>
</comment>
<evidence type="ECO:0000313" key="3">
    <source>
        <dbReference type="EMBL" id="KAK3346475.1"/>
    </source>
</evidence>
<dbReference type="PANTHER" id="PTHR43465:SF2">
    <property type="entry name" value="DUF1680 DOMAIN PROTEIN (AFU_ORTHOLOGUE AFUA_1G08910)"/>
    <property type="match status" value="1"/>
</dbReference>
<feature type="domain" description="Non-reducing end beta-L-arabinofuranosidase-like GH127 catalytic" evidence="2">
    <location>
        <begin position="25"/>
        <end position="70"/>
    </location>
</feature>
<protein>
    <recommendedName>
        <fullName evidence="2">Non-reducing end beta-L-arabinofuranosidase-like GH127 catalytic domain-containing protein</fullName>
    </recommendedName>
</protein>
<evidence type="ECO:0000259" key="2">
    <source>
        <dbReference type="Pfam" id="PF07944"/>
    </source>
</evidence>
<feature type="signal peptide" evidence="1">
    <location>
        <begin position="1"/>
        <end position="27"/>
    </location>
</feature>
<accession>A0AAJ0MAR4</accession>
<organism evidence="3 4">
    <name type="scientific">Lasiosphaeria hispida</name>
    <dbReference type="NCBI Taxonomy" id="260671"/>
    <lineage>
        <taxon>Eukaryota</taxon>
        <taxon>Fungi</taxon>
        <taxon>Dikarya</taxon>
        <taxon>Ascomycota</taxon>
        <taxon>Pezizomycotina</taxon>
        <taxon>Sordariomycetes</taxon>
        <taxon>Sordariomycetidae</taxon>
        <taxon>Sordariales</taxon>
        <taxon>Lasiosphaeriaceae</taxon>
        <taxon>Lasiosphaeria</taxon>
    </lineage>
</organism>
<dbReference type="PANTHER" id="PTHR43465">
    <property type="entry name" value="DUF1680 DOMAIN PROTEIN (AFU_ORTHOLOGUE AFUA_1G08910)"/>
    <property type="match status" value="1"/>
</dbReference>
<dbReference type="InterPro" id="IPR049174">
    <property type="entry name" value="Beta-AFase-like"/>
</dbReference>
<keyword evidence="1" id="KW-0732">Signal</keyword>
<evidence type="ECO:0000313" key="4">
    <source>
        <dbReference type="Proteomes" id="UP001275084"/>
    </source>
</evidence>
<gene>
    <name evidence="3" type="ORF">B0T25DRAFT_552095</name>
</gene>
<dbReference type="InterPro" id="IPR012878">
    <property type="entry name" value="Beta-AFase-like_GH127_cat"/>
</dbReference>
<dbReference type="Proteomes" id="UP001275084">
    <property type="component" value="Unassembled WGS sequence"/>
</dbReference>
<keyword evidence="4" id="KW-1185">Reference proteome</keyword>
<feature type="chain" id="PRO_5042463352" description="Non-reducing end beta-L-arabinofuranosidase-like GH127 catalytic domain-containing protein" evidence="1">
    <location>
        <begin position="28"/>
        <end position="76"/>
    </location>
</feature>
<proteinExistence type="predicted"/>
<dbReference type="AlphaFoldDB" id="A0AAJ0MAR4"/>
<name>A0AAJ0MAR4_9PEZI</name>
<evidence type="ECO:0000256" key="1">
    <source>
        <dbReference type="SAM" id="SignalP"/>
    </source>
</evidence>
<reference evidence="3" key="2">
    <citation type="submission" date="2023-06" db="EMBL/GenBank/DDBJ databases">
        <authorList>
            <consortium name="Lawrence Berkeley National Laboratory"/>
            <person name="Haridas S."/>
            <person name="Hensen N."/>
            <person name="Bonometti L."/>
            <person name="Westerberg I."/>
            <person name="Brannstrom I.O."/>
            <person name="Guillou S."/>
            <person name="Cros-Aarteil S."/>
            <person name="Calhoun S."/>
            <person name="Kuo A."/>
            <person name="Mondo S."/>
            <person name="Pangilinan J."/>
            <person name="Riley R."/>
            <person name="Labutti K."/>
            <person name="Andreopoulos B."/>
            <person name="Lipzen A."/>
            <person name="Chen C."/>
            <person name="Yanf M."/>
            <person name="Daum C."/>
            <person name="Ng V."/>
            <person name="Clum A."/>
            <person name="Steindorff A."/>
            <person name="Ohm R."/>
            <person name="Martin F."/>
            <person name="Silar P."/>
            <person name="Natvig D."/>
            <person name="Lalanne C."/>
            <person name="Gautier V."/>
            <person name="Ament-Velasquez S.L."/>
            <person name="Kruys A."/>
            <person name="Hutchinson M.I."/>
            <person name="Powell A.J."/>
            <person name="Barry K."/>
            <person name="Miller A.N."/>
            <person name="Grigoriev I.V."/>
            <person name="Debuchy R."/>
            <person name="Gladieux P."/>
            <person name="Thoren M.H."/>
            <person name="Johannesson H."/>
        </authorList>
    </citation>
    <scope>NUCLEOTIDE SEQUENCE</scope>
    <source>
        <strain evidence="3">CBS 955.72</strain>
    </source>
</reference>